<dbReference type="GO" id="GO:0000155">
    <property type="term" value="F:phosphorelay sensor kinase activity"/>
    <property type="evidence" value="ECO:0007669"/>
    <property type="project" value="InterPro"/>
</dbReference>
<dbReference type="NCBIfam" id="TIGR00229">
    <property type="entry name" value="sensory_box"/>
    <property type="match status" value="1"/>
</dbReference>
<evidence type="ECO:0000313" key="14">
    <source>
        <dbReference type="Proteomes" id="UP000604481"/>
    </source>
</evidence>
<dbReference type="InterPro" id="IPR036097">
    <property type="entry name" value="HisK_dim/P_sf"/>
</dbReference>
<dbReference type="GO" id="GO:0005524">
    <property type="term" value="F:ATP binding"/>
    <property type="evidence" value="ECO:0007669"/>
    <property type="project" value="UniProtKB-KW"/>
</dbReference>
<dbReference type="SMART" id="SM00387">
    <property type="entry name" value="HATPase_c"/>
    <property type="match status" value="1"/>
</dbReference>
<keyword evidence="9" id="KW-0812">Transmembrane</keyword>
<keyword evidence="5" id="KW-0547">Nucleotide-binding</keyword>
<dbReference type="SMART" id="SM00388">
    <property type="entry name" value="HisKA"/>
    <property type="match status" value="1"/>
</dbReference>
<dbReference type="Gene3D" id="3.30.450.20">
    <property type="entry name" value="PAS domain"/>
    <property type="match status" value="1"/>
</dbReference>
<dbReference type="InterPro" id="IPR005467">
    <property type="entry name" value="His_kinase_dom"/>
</dbReference>
<feature type="transmembrane region" description="Helical" evidence="9">
    <location>
        <begin position="21"/>
        <end position="39"/>
    </location>
</feature>
<dbReference type="Gene3D" id="1.10.287.130">
    <property type="match status" value="1"/>
</dbReference>
<dbReference type="PROSITE" id="PS50113">
    <property type="entry name" value="PAC"/>
    <property type="match status" value="1"/>
</dbReference>
<evidence type="ECO:0000259" key="12">
    <source>
        <dbReference type="PROSITE" id="PS50113"/>
    </source>
</evidence>
<dbReference type="InterPro" id="IPR000700">
    <property type="entry name" value="PAS-assoc_C"/>
</dbReference>
<dbReference type="InterPro" id="IPR003594">
    <property type="entry name" value="HATPase_dom"/>
</dbReference>
<dbReference type="PROSITE" id="PS50109">
    <property type="entry name" value="HIS_KIN"/>
    <property type="match status" value="1"/>
</dbReference>
<evidence type="ECO:0000256" key="6">
    <source>
        <dbReference type="ARBA" id="ARBA00022777"/>
    </source>
</evidence>
<dbReference type="RefSeq" id="WP_194116704.1">
    <property type="nucleotide sequence ID" value="NZ_JADFUA010000007.1"/>
</dbReference>
<keyword evidence="3" id="KW-0597">Phosphoprotein</keyword>
<dbReference type="Pfam" id="PF08448">
    <property type="entry name" value="PAS_4"/>
    <property type="match status" value="1"/>
</dbReference>
<evidence type="ECO:0000313" key="13">
    <source>
        <dbReference type="EMBL" id="MBE9610185.1"/>
    </source>
</evidence>
<dbReference type="InterPro" id="IPR003661">
    <property type="entry name" value="HisK_dim/P_dom"/>
</dbReference>
<evidence type="ECO:0000256" key="2">
    <source>
        <dbReference type="ARBA" id="ARBA00012438"/>
    </source>
</evidence>
<accession>A0A8J7FLY2</accession>
<keyword evidence="9" id="KW-0472">Membrane</keyword>
<dbReference type="CDD" id="cd00082">
    <property type="entry name" value="HisKA"/>
    <property type="match status" value="1"/>
</dbReference>
<feature type="transmembrane region" description="Helical" evidence="9">
    <location>
        <begin position="255"/>
        <end position="276"/>
    </location>
</feature>
<dbReference type="AlphaFoldDB" id="A0A8J7FLY2"/>
<dbReference type="InterPro" id="IPR013656">
    <property type="entry name" value="PAS_4"/>
</dbReference>
<dbReference type="EC" id="2.7.13.3" evidence="2"/>
<evidence type="ECO:0000256" key="9">
    <source>
        <dbReference type="SAM" id="Phobius"/>
    </source>
</evidence>
<dbReference type="PRINTS" id="PR00344">
    <property type="entry name" value="BCTRLSENSOR"/>
</dbReference>
<dbReference type="InterPro" id="IPR004358">
    <property type="entry name" value="Sig_transdc_His_kin-like_C"/>
</dbReference>
<evidence type="ECO:0000256" key="4">
    <source>
        <dbReference type="ARBA" id="ARBA00022679"/>
    </source>
</evidence>
<dbReference type="Proteomes" id="UP000604481">
    <property type="component" value="Unassembled WGS sequence"/>
</dbReference>
<sequence length="775" mass="87551">MTPPFRIRFRAWRFGQWPWHLGYALLGLLAFALGLYLWLDWQKESALQQATMAQDLLWQEQEIRVRLQTNQNVLENLAYALAAGVISTDDFRVRAEALMRGNPEILAIEWVDSAGVRQAGLPVFSSRPSSLPALDESRVQEMLDGAAILGYPVYSNVLLRHESAMVMQAVPFFRGTAYRGAVLITYALPGLLQQRVPWWMVQRYDLQLVDVQGKVLAPLRNMPLLQGTMVREVSFDPPGQGLRLRAVAVKQQHGAWVRLGIWGLVLSFLLLLAWMLRLMKQRLLERQQAERELTDEILFRSAMENSLVSGLWAMDRDGRMIYVNPAFAQMVGWRSMELVGCRAPLPFWPAEQLQECTATYEAMLRGECPPNGFESRFVRRDGERFDVRLYTSRLVDSAGQERGWMASLYDITELRQEKEALAASRQQLLTVLDGLMAAVSVWDMQTGELRYRNGHHATTFRLPEDAGAVCLLPMQHDRSQPGEGVVADCYDQLSARWYQVQRRPIVWVDGRGAWLEIATDITAQRQAEDADRVRDEKLQLTARLVSMGELASSLAHELNQPLAAIASYSAACGSLLDMPEPALPKVRATLDKIGEQSRRAGKIIRGIREFVLKRQPTSEWFSIDELLEMPKQLLEPLARRSSASIVVNLPRRLPQVCGDRVMLEQVIFNLLRNAIEAMADTPVERRSVSVTASRDDHYVIIHVADHGSGLAEPARLFQPFFSTKPDGMGMGLNICRSIIEQHRGHLWAEANPEGGTVFSFRLPLIQAGTTNQEST</sequence>
<dbReference type="Pfam" id="PF02518">
    <property type="entry name" value="HATPase_c"/>
    <property type="match status" value="1"/>
</dbReference>
<dbReference type="InterPro" id="IPR035965">
    <property type="entry name" value="PAS-like_dom_sf"/>
</dbReference>
<keyword evidence="4" id="KW-0808">Transferase</keyword>
<keyword evidence="6" id="KW-0418">Kinase</keyword>
<organism evidence="13 14">
    <name type="scientific">Chitinilyticum piscinae</name>
    <dbReference type="NCBI Taxonomy" id="2866724"/>
    <lineage>
        <taxon>Bacteria</taxon>
        <taxon>Pseudomonadati</taxon>
        <taxon>Pseudomonadota</taxon>
        <taxon>Betaproteobacteria</taxon>
        <taxon>Neisseriales</taxon>
        <taxon>Chitinibacteraceae</taxon>
        <taxon>Chitinilyticum</taxon>
    </lineage>
</organism>
<dbReference type="PROSITE" id="PS50112">
    <property type="entry name" value="PAS"/>
    <property type="match status" value="1"/>
</dbReference>
<evidence type="ECO:0000256" key="5">
    <source>
        <dbReference type="ARBA" id="ARBA00022741"/>
    </source>
</evidence>
<evidence type="ECO:0000256" key="8">
    <source>
        <dbReference type="ARBA" id="ARBA00023012"/>
    </source>
</evidence>
<dbReference type="PANTHER" id="PTHR43065">
    <property type="entry name" value="SENSOR HISTIDINE KINASE"/>
    <property type="match status" value="1"/>
</dbReference>
<dbReference type="Pfam" id="PF00512">
    <property type="entry name" value="HisKA"/>
    <property type="match status" value="1"/>
</dbReference>
<comment type="caution">
    <text evidence="13">The sequence shown here is derived from an EMBL/GenBank/DDBJ whole genome shotgun (WGS) entry which is preliminary data.</text>
</comment>
<reference evidence="13 14" key="1">
    <citation type="submission" date="2020-10" db="EMBL/GenBank/DDBJ databases">
        <title>The genome sequence of Chitinilyticum litopenaei 4Y14.</title>
        <authorList>
            <person name="Liu Y."/>
        </authorList>
    </citation>
    <scope>NUCLEOTIDE SEQUENCE [LARGE SCALE GENOMIC DNA]</scope>
    <source>
        <strain evidence="13 14">4Y14</strain>
    </source>
</reference>
<dbReference type="CDD" id="cd00130">
    <property type="entry name" value="PAS"/>
    <property type="match status" value="1"/>
</dbReference>
<evidence type="ECO:0000259" key="11">
    <source>
        <dbReference type="PROSITE" id="PS50112"/>
    </source>
</evidence>
<dbReference type="SUPFAM" id="SSF47384">
    <property type="entry name" value="Homodimeric domain of signal transducing histidine kinase"/>
    <property type="match status" value="1"/>
</dbReference>
<keyword evidence="8" id="KW-0902">Two-component regulatory system</keyword>
<dbReference type="Gene3D" id="3.30.565.10">
    <property type="entry name" value="Histidine kinase-like ATPase, C-terminal domain"/>
    <property type="match status" value="1"/>
</dbReference>
<evidence type="ECO:0000256" key="7">
    <source>
        <dbReference type="ARBA" id="ARBA00022840"/>
    </source>
</evidence>
<keyword evidence="14" id="KW-1185">Reference proteome</keyword>
<dbReference type="SMART" id="SM00086">
    <property type="entry name" value="PAC"/>
    <property type="match status" value="1"/>
</dbReference>
<comment type="catalytic activity">
    <reaction evidence="1">
        <text>ATP + protein L-histidine = ADP + protein N-phospho-L-histidine.</text>
        <dbReference type="EC" id="2.7.13.3"/>
    </reaction>
</comment>
<dbReference type="SMART" id="SM00091">
    <property type="entry name" value="PAS"/>
    <property type="match status" value="1"/>
</dbReference>
<evidence type="ECO:0000256" key="1">
    <source>
        <dbReference type="ARBA" id="ARBA00000085"/>
    </source>
</evidence>
<feature type="domain" description="PAS" evidence="11">
    <location>
        <begin position="295"/>
        <end position="367"/>
    </location>
</feature>
<dbReference type="SUPFAM" id="SSF55785">
    <property type="entry name" value="PYP-like sensor domain (PAS domain)"/>
    <property type="match status" value="2"/>
</dbReference>
<dbReference type="EMBL" id="JADFUA010000007">
    <property type="protein sequence ID" value="MBE9610185.1"/>
    <property type="molecule type" value="Genomic_DNA"/>
</dbReference>
<dbReference type="SUPFAM" id="SSF55874">
    <property type="entry name" value="ATPase domain of HSP90 chaperone/DNA topoisomerase II/histidine kinase"/>
    <property type="match status" value="1"/>
</dbReference>
<evidence type="ECO:0000259" key="10">
    <source>
        <dbReference type="PROSITE" id="PS50109"/>
    </source>
</evidence>
<feature type="domain" description="Histidine kinase" evidence="10">
    <location>
        <begin position="553"/>
        <end position="766"/>
    </location>
</feature>
<proteinExistence type="predicted"/>
<name>A0A8J7FLY2_9NEIS</name>
<keyword evidence="9" id="KW-1133">Transmembrane helix</keyword>
<keyword evidence="7" id="KW-0067">ATP-binding</keyword>
<evidence type="ECO:0000256" key="3">
    <source>
        <dbReference type="ARBA" id="ARBA00022553"/>
    </source>
</evidence>
<gene>
    <name evidence="13" type="ORF">INR99_12615</name>
</gene>
<dbReference type="InterPro" id="IPR000014">
    <property type="entry name" value="PAS"/>
</dbReference>
<dbReference type="InterPro" id="IPR036890">
    <property type="entry name" value="HATPase_C_sf"/>
</dbReference>
<protein>
    <recommendedName>
        <fullName evidence="2">histidine kinase</fullName>
        <ecNumber evidence="2">2.7.13.3</ecNumber>
    </recommendedName>
</protein>
<feature type="domain" description="PAC" evidence="12">
    <location>
        <begin position="371"/>
        <end position="423"/>
    </location>
</feature>
<dbReference type="PANTHER" id="PTHR43065:SF10">
    <property type="entry name" value="PEROXIDE STRESS-ACTIVATED HISTIDINE KINASE MAK3"/>
    <property type="match status" value="1"/>
</dbReference>
<dbReference type="InterPro" id="IPR001610">
    <property type="entry name" value="PAC"/>
</dbReference>